<reference evidence="2" key="2">
    <citation type="journal article" date="2021" name="PeerJ">
        <title>Extensive microbial diversity within the chicken gut microbiome revealed by metagenomics and culture.</title>
        <authorList>
            <person name="Gilroy R."/>
            <person name="Ravi A."/>
            <person name="Getino M."/>
            <person name="Pursley I."/>
            <person name="Horton D.L."/>
            <person name="Alikhan N.F."/>
            <person name="Baker D."/>
            <person name="Gharbi K."/>
            <person name="Hall N."/>
            <person name="Watson M."/>
            <person name="Adriaenssens E.M."/>
            <person name="Foster-Nyarko E."/>
            <person name="Jarju S."/>
            <person name="Secka A."/>
            <person name="Antonio M."/>
            <person name="Oren A."/>
            <person name="Chaudhuri R.R."/>
            <person name="La Ragione R."/>
            <person name="Hildebrand F."/>
            <person name="Pallen M.J."/>
        </authorList>
    </citation>
    <scope>NUCLEOTIDE SEQUENCE</scope>
    <source>
        <strain evidence="2">ChiW13-3771</strain>
    </source>
</reference>
<evidence type="ECO:0000313" key="2">
    <source>
        <dbReference type="EMBL" id="HIR88092.1"/>
    </source>
</evidence>
<dbReference type="Gene3D" id="3.30.420.40">
    <property type="match status" value="2"/>
</dbReference>
<gene>
    <name evidence="2" type="ORF">IAC96_03995</name>
</gene>
<sequence length="299" mass="32469">MKQYICIDVGGTSIKYGILEQSGRFLDTSEIPTEAHLGGPAIIEKMKSIIREYLSSYTPDGICVSTAGMVDCEKGSITYAAPLIPNYTGTPIREILENEFHLPSEVENDVNCAGLAEYFSGAGKNSSICLCLTIGTGIGGSIIMNGQILHGFSGSGCEIGYMHLPGGSFQDLGASKTLVEYVTQKKGLLPGTINGKWIFEHAKSGDMDCIHAIDKMVDILGMGIANICYVINPEIVILGGGIMAQKDYLYDKIRKSIDHYLLPTISQHTKLAFAQNQNHAGMLGAYYHFCRRHPELCED</sequence>
<comment type="similarity">
    <text evidence="1">Belongs to the ROK (NagC/XylR) family.</text>
</comment>
<dbReference type="AlphaFoldDB" id="A0A9D1ED10"/>
<dbReference type="CDD" id="cd24068">
    <property type="entry name" value="ASKHA_NBD_ROK_FnNanK-like"/>
    <property type="match status" value="1"/>
</dbReference>
<evidence type="ECO:0000256" key="1">
    <source>
        <dbReference type="ARBA" id="ARBA00006479"/>
    </source>
</evidence>
<comment type="caution">
    <text evidence="2">The sequence shown here is derived from an EMBL/GenBank/DDBJ whole genome shotgun (WGS) entry which is preliminary data.</text>
</comment>
<dbReference type="InterPro" id="IPR000600">
    <property type="entry name" value="ROK"/>
</dbReference>
<name>A0A9D1ED10_9FIRM</name>
<dbReference type="PANTHER" id="PTHR18964">
    <property type="entry name" value="ROK (REPRESSOR, ORF, KINASE) FAMILY"/>
    <property type="match status" value="1"/>
</dbReference>
<accession>A0A9D1ED10</accession>
<dbReference type="SUPFAM" id="SSF53067">
    <property type="entry name" value="Actin-like ATPase domain"/>
    <property type="match status" value="1"/>
</dbReference>
<reference evidence="2" key="1">
    <citation type="submission" date="2020-10" db="EMBL/GenBank/DDBJ databases">
        <authorList>
            <person name="Gilroy R."/>
        </authorList>
    </citation>
    <scope>NUCLEOTIDE SEQUENCE</scope>
    <source>
        <strain evidence="2">ChiW13-3771</strain>
    </source>
</reference>
<organism evidence="2 3">
    <name type="scientific">Candidatus Fimimorpha faecalis</name>
    <dbReference type="NCBI Taxonomy" id="2840824"/>
    <lineage>
        <taxon>Bacteria</taxon>
        <taxon>Bacillati</taxon>
        <taxon>Bacillota</taxon>
        <taxon>Clostridia</taxon>
        <taxon>Eubacteriales</taxon>
        <taxon>Candidatus Fimimorpha</taxon>
    </lineage>
</organism>
<proteinExistence type="inferred from homology"/>
<evidence type="ECO:0000313" key="3">
    <source>
        <dbReference type="Proteomes" id="UP000824201"/>
    </source>
</evidence>
<dbReference type="PANTHER" id="PTHR18964:SF165">
    <property type="entry name" value="BETA-GLUCOSIDE KINASE"/>
    <property type="match status" value="1"/>
</dbReference>
<dbReference type="Proteomes" id="UP000824201">
    <property type="component" value="Unassembled WGS sequence"/>
</dbReference>
<protein>
    <submittedName>
        <fullName evidence="2">ROK family protein</fullName>
    </submittedName>
</protein>
<dbReference type="EMBL" id="DVHN01000045">
    <property type="protein sequence ID" value="HIR88092.1"/>
    <property type="molecule type" value="Genomic_DNA"/>
</dbReference>
<dbReference type="InterPro" id="IPR043129">
    <property type="entry name" value="ATPase_NBD"/>
</dbReference>
<dbReference type="Pfam" id="PF00480">
    <property type="entry name" value="ROK"/>
    <property type="match status" value="1"/>
</dbReference>